<keyword evidence="3" id="KW-1185">Reference proteome</keyword>
<comment type="caution">
    <text evidence="2">The sequence shown here is derived from an EMBL/GenBank/DDBJ whole genome shotgun (WGS) entry which is preliminary data.</text>
</comment>
<gene>
    <name evidence="2" type="ORF">PR048_026466</name>
</gene>
<name>A0ABQ9GLE5_9NEOP</name>
<feature type="compositionally biased region" description="Low complexity" evidence="1">
    <location>
        <begin position="1721"/>
        <end position="1734"/>
    </location>
</feature>
<evidence type="ECO:0000313" key="3">
    <source>
        <dbReference type="Proteomes" id="UP001159363"/>
    </source>
</evidence>
<dbReference type="EMBL" id="JARBHB010000011">
    <property type="protein sequence ID" value="KAJ8872850.1"/>
    <property type="molecule type" value="Genomic_DNA"/>
</dbReference>
<dbReference type="Proteomes" id="UP001159363">
    <property type="component" value="Chromosome 10"/>
</dbReference>
<accession>A0ABQ9GLE5</accession>
<proteinExistence type="predicted"/>
<feature type="region of interest" description="Disordered" evidence="1">
    <location>
        <begin position="1712"/>
        <end position="1734"/>
    </location>
</feature>
<reference evidence="2 3" key="1">
    <citation type="submission" date="2023-02" db="EMBL/GenBank/DDBJ databases">
        <title>LHISI_Scaffold_Assembly.</title>
        <authorList>
            <person name="Stuart O.P."/>
            <person name="Cleave R."/>
            <person name="Magrath M.J.L."/>
            <person name="Mikheyev A.S."/>
        </authorList>
    </citation>
    <scope>NUCLEOTIDE SEQUENCE [LARGE SCALE GENOMIC DNA]</scope>
    <source>
        <strain evidence="2">Daus_M_001</strain>
        <tissue evidence="2">Leg muscle</tissue>
    </source>
</reference>
<organism evidence="2 3">
    <name type="scientific">Dryococelus australis</name>
    <dbReference type="NCBI Taxonomy" id="614101"/>
    <lineage>
        <taxon>Eukaryota</taxon>
        <taxon>Metazoa</taxon>
        <taxon>Ecdysozoa</taxon>
        <taxon>Arthropoda</taxon>
        <taxon>Hexapoda</taxon>
        <taxon>Insecta</taxon>
        <taxon>Pterygota</taxon>
        <taxon>Neoptera</taxon>
        <taxon>Polyneoptera</taxon>
        <taxon>Phasmatodea</taxon>
        <taxon>Verophasmatodea</taxon>
        <taxon>Anareolatae</taxon>
        <taxon>Phasmatidae</taxon>
        <taxon>Eurycanthinae</taxon>
        <taxon>Dryococelus</taxon>
    </lineage>
</organism>
<sequence>MECMQLGLWLPITETDSTLVRRVVALALRQTDSVQSRRDIPESHPTYSFRLNTVAKPGLVLVNITFKRKNAPFQEILNASHIHFFLSRRPPEAKECYKVYFHGPYRLAGKRATDDMHEGKSAWTRAKDGKTLRYVFSAAKLQNLLLKGLRPLHNLQRHDGNTARFARRSDEVLGVRVILARIAPSILDLESAAPKTNLSSHRETYARAVKLACLSRRNAGSAAPANVCVYFGNFRYNSRRCPLRSLFDIPSLAIVCCAGLKSECRRVDARGLKRVNTENLASAYLDCVPATQIACLPFGTHTTHCTDIRIRIFSARWSLRAPFVALLPRRLSLTAAQLPELPTLIDYPALGGPTGKDYRNQNILQMNVEIQSAEGQDRANLKRFIATSRVKLGSQPSVASVSCPSVSQPSRRFFRPSIESEAQQSVVRRSLKNARWTPLKQETGFLDYRSPELSTFLRSRRPLSAVISLLRPPHTLRSLARCKKLIELANGEITPLVNPHFYWEFPDEGLQIRNFDSQLHFVSSRPSRHYTDSLSEVSRINIKAFPSLHNVVLLSVSNHDNKESFFTDELEGKLEITMSPLLQYSSDAIYRHSYIVCATRLKQTANEDVRDVENASLARFGSQQREWKQKSCDSTARLWMLEMVIPGRPEPSRCIMGHLMFSVHYELPHVPADPNTFAQCSRNDPCGGQFDGTTVLFLQSSHSPFLKLCKLSMPLPNVSPWYRGAEGSAVSLLASHQGYPGSIPRRVTPDFRMWESCWTMPLVGGFSRGSPVSPPFHSGAAPYSPQSPSSALETSMLRAVKISSLTHYYVPLKPPMQILLDQRMNKVMRHMAIFILYKEEDYTLFIQVDLKEVFQKCSFYREQPTGLKRENSCRNFTALRSFLAFHCKLPCNILDSSTVCVPPPPTRRPVSERRSIVKTQMRLVAGGEHRTRRAIVETALLVSATCMAKDAEVADSVKAYARSAMAAGIRASVAPVMAFHRLVRPDLVIGHVLFFVGGSTPAFVPGQSHRSFRATDMHWQHWYAATVASPAAVGRDDGSGSEQSCATAATCFLCFQAKKIARRLAVPQYLPANHGRSLSEQLYSDWSSPARKCHLTNARLHHRGSKLYLRSDLRLTQKKTVAPFEFKAGLEIEIKFISNRRNWRFEISIRDQQPSLTNLRRADDKVTVLKKEDCREIHLTMKDRRSTRTNVHGDVIYPPVGSRDLKMNYGSQSDVGNISRAPVFPAWLRVRGQEARERYGRQLYARLVRHRSYAHGVQCFRPTSGPASSPHETTTTVTGDLQDTDTEYLRTQPLISRNPHREKNPENSMITKSGDTVWHCSSEYIVYKRNSITPLDCQRIKENFTLSEDYEASRVAGEGGGWPLKTEIRIVGPGIEPGSSRARGVHGLPLHYLARPDVPDHCRTNKEPLAHTTAATFNFCMLAGTMTLTNLSETNLLTNSQCDKRTGNLPRRLYRGANPRPSDYKSATLPLSYFVFWSIYQSINCFQLAVRKRETLNYAEPQLVPQVLSRIPAPKLSNMTLYTVRSIGHYRLFAPEMMTMMVEKNMRMMIIITIGIEKYEANTQRVVRDANGGRVSSAKFDVDGDGRQGWRKQDCPEEIHVVKGNFIRCGRIHSLNGRESFWEWALCGCVVRLGCNPVLVGERHSNVLRVTDAILLACAPEDRGMTGCCTSVFVGNSAAEEYRTCIQEDLEQGFQKCSFHFTANNLLQEGRIEGGVSPSASERTSSSHTMRSHH</sequence>
<evidence type="ECO:0000256" key="1">
    <source>
        <dbReference type="SAM" id="MobiDB-lite"/>
    </source>
</evidence>
<evidence type="ECO:0000313" key="2">
    <source>
        <dbReference type="EMBL" id="KAJ8872850.1"/>
    </source>
</evidence>
<protein>
    <submittedName>
        <fullName evidence="2">Uncharacterized protein</fullName>
    </submittedName>
</protein>